<keyword evidence="4 8" id="KW-0227">DNA damage</keyword>
<evidence type="ECO:0000256" key="4">
    <source>
        <dbReference type="ARBA" id="ARBA00022763"/>
    </source>
</evidence>
<reference evidence="10" key="2">
    <citation type="submission" date="2020-09" db="EMBL/GenBank/DDBJ databases">
        <authorList>
            <person name="Sun Q."/>
            <person name="Ohkuma M."/>
        </authorList>
    </citation>
    <scope>NUCLEOTIDE SEQUENCE</scope>
    <source>
        <strain evidence="10">JCM 30078</strain>
    </source>
</reference>
<dbReference type="RefSeq" id="WP_188981562.1">
    <property type="nucleotide sequence ID" value="NZ_BMPO01000001.1"/>
</dbReference>
<dbReference type="InterPro" id="IPR012340">
    <property type="entry name" value="NA-bd_OB-fold"/>
</dbReference>
<dbReference type="InterPro" id="IPR042242">
    <property type="entry name" value="RecO_C"/>
</dbReference>
<evidence type="ECO:0000256" key="7">
    <source>
        <dbReference type="ARBA" id="ARBA00033409"/>
    </source>
</evidence>
<evidence type="ECO:0000313" key="10">
    <source>
        <dbReference type="EMBL" id="GGJ82193.1"/>
    </source>
</evidence>
<evidence type="ECO:0000259" key="9">
    <source>
        <dbReference type="Pfam" id="PF11967"/>
    </source>
</evidence>
<gene>
    <name evidence="8 10" type="primary">recO</name>
    <name evidence="10" type="ORF">GCM10009304_05200</name>
</gene>
<dbReference type="Proteomes" id="UP000635983">
    <property type="component" value="Unassembled WGS sequence"/>
</dbReference>
<comment type="function">
    <text evidence="1 8">Involved in DNA repair and RecF pathway recombination.</text>
</comment>
<dbReference type="HAMAP" id="MF_00201">
    <property type="entry name" value="RecO"/>
    <property type="match status" value="1"/>
</dbReference>
<dbReference type="SUPFAM" id="SSF57863">
    <property type="entry name" value="ArfGap/RecO-like zinc finger"/>
    <property type="match status" value="1"/>
</dbReference>
<dbReference type="InterPro" id="IPR037278">
    <property type="entry name" value="ARFGAP/RecO"/>
</dbReference>
<evidence type="ECO:0000256" key="3">
    <source>
        <dbReference type="ARBA" id="ARBA00021310"/>
    </source>
</evidence>
<proteinExistence type="inferred from homology"/>
<organism evidence="10 11">
    <name type="scientific">Pseudomonas matsuisoli</name>
    <dbReference type="NCBI Taxonomy" id="1515666"/>
    <lineage>
        <taxon>Bacteria</taxon>
        <taxon>Pseudomonadati</taxon>
        <taxon>Pseudomonadota</taxon>
        <taxon>Gammaproteobacteria</taxon>
        <taxon>Pseudomonadales</taxon>
        <taxon>Pseudomonadaceae</taxon>
        <taxon>Pseudomonas</taxon>
    </lineage>
</organism>
<accession>A0A917PKD9</accession>
<dbReference type="GO" id="GO:0006302">
    <property type="term" value="P:double-strand break repair"/>
    <property type="evidence" value="ECO:0007669"/>
    <property type="project" value="TreeGrafter"/>
</dbReference>
<comment type="similarity">
    <text evidence="2 8">Belongs to the RecO family.</text>
</comment>
<reference evidence="10" key="1">
    <citation type="journal article" date="2014" name="Int. J. Syst. Evol. Microbiol.">
        <title>Complete genome sequence of Corynebacterium casei LMG S-19264T (=DSM 44701T), isolated from a smear-ripened cheese.</title>
        <authorList>
            <consortium name="US DOE Joint Genome Institute (JGI-PGF)"/>
            <person name="Walter F."/>
            <person name="Albersmeier A."/>
            <person name="Kalinowski J."/>
            <person name="Ruckert C."/>
        </authorList>
    </citation>
    <scope>NUCLEOTIDE SEQUENCE</scope>
    <source>
        <strain evidence="10">JCM 30078</strain>
    </source>
</reference>
<evidence type="ECO:0000313" key="11">
    <source>
        <dbReference type="Proteomes" id="UP000635983"/>
    </source>
</evidence>
<dbReference type="SUPFAM" id="SSF50249">
    <property type="entry name" value="Nucleic acid-binding proteins"/>
    <property type="match status" value="1"/>
</dbReference>
<dbReference type="Pfam" id="PF11967">
    <property type="entry name" value="RecO_N"/>
    <property type="match status" value="1"/>
</dbReference>
<protein>
    <recommendedName>
        <fullName evidence="3 8">DNA repair protein RecO</fullName>
    </recommendedName>
    <alternativeName>
        <fullName evidence="7 8">Recombination protein O</fullName>
    </alternativeName>
</protein>
<evidence type="ECO:0000256" key="8">
    <source>
        <dbReference type="HAMAP-Rule" id="MF_00201"/>
    </source>
</evidence>
<dbReference type="EMBL" id="BMPO01000001">
    <property type="protein sequence ID" value="GGJ82193.1"/>
    <property type="molecule type" value="Genomic_DNA"/>
</dbReference>
<dbReference type="AlphaFoldDB" id="A0A917PKD9"/>
<dbReference type="Gene3D" id="1.20.1440.120">
    <property type="entry name" value="Recombination protein O, C-terminal domain"/>
    <property type="match status" value="1"/>
</dbReference>
<dbReference type="InterPro" id="IPR003717">
    <property type="entry name" value="RecO"/>
</dbReference>
<evidence type="ECO:0000256" key="2">
    <source>
        <dbReference type="ARBA" id="ARBA00007452"/>
    </source>
</evidence>
<feature type="domain" description="DNA replication/recombination mediator RecO N-terminal" evidence="9">
    <location>
        <begin position="3"/>
        <end position="67"/>
    </location>
</feature>
<dbReference type="PANTHER" id="PTHR33991:SF1">
    <property type="entry name" value="DNA REPAIR PROTEIN RECO"/>
    <property type="match status" value="1"/>
</dbReference>
<sequence length="227" mass="25112">MHAYVLHSRPYKESSALVDLFSEQGRCRAVLRNARGRAGGLARPFLPLEIELRGRTELKSVARLEAVGIPHILNGDLLFSGLYLNELIVRLLPADDPHPALYLHYAATLAALAEGRALQPLLRAFEWRLLDELGYGFSLTHDTQGNSIQPAGLYRFRTEDGLEPIGGLEPGAFHGRDICLLAQADWESPGALAAAKRLMRQALAPHLGGKPLISRELFINRKEPIRD</sequence>
<keyword evidence="11" id="KW-1185">Reference proteome</keyword>
<evidence type="ECO:0000256" key="1">
    <source>
        <dbReference type="ARBA" id="ARBA00003065"/>
    </source>
</evidence>
<dbReference type="PANTHER" id="PTHR33991">
    <property type="entry name" value="DNA REPAIR PROTEIN RECO"/>
    <property type="match status" value="1"/>
</dbReference>
<name>A0A917PKD9_9PSED</name>
<keyword evidence="6 8" id="KW-0234">DNA repair</keyword>
<keyword evidence="5 8" id="KW-0233">DNA recombination</keyword>
<dbReference type="GO" id="GO:0043590">
    <property type="term" value="C:bacterial nucleoid"/>
    <property type="evidence" value="ECO:0007669"/>
    <property type="project" value="TreeGrafter"/>
</dbReference>
<evidence type="ECO:0000256" key="5">
    <source>
        <dbReference type="ARBA" id="ARBA00023172"/>
    </source>
</evidence>
<dbReference type="Pfam" id="PF02565">
    <property type="entry name" value="RecO_C"/>
    <property type="match status" value="1"/>
</dbReference>
<dbReference type="NCBIfam" id="TIGR00613">
    <property type="entry name" value="reco"/>
    <property type="match status" value="1"/>
</dbReference>
<dbReference type="Gene3D" id="2.40.50.140">
    <property type="entry name" value="Nucleic acid-binding proteins"/>
    <property type="match status" value="1"/>
</dbReference>
<dbReference type="GO" id="GO:0006310">
    <property type="term" value="P:DNA recombination"/>
    <property type="evidence" value="ECO:0007669"/>
    <property type="project" value="UniProtKB-UniRule"/>
</dbReference>
<evidence type="ECO:0000256" key="6">
    <source>
        <dbReference type="ARBA" id="ARBA00023204"/>
    </source>
</evidence>
<comment type="caution">
    <text evidence="10">The sequence shown here is derived from an EMBL/GenBank/DDBJ whole genome shotgun (WGS) entry which is preliminary data.</text>
</comment>
<dbReference type="InterPro" id="IPR022572">
    <property type="entry name" value="DNA_rep/recomb_RecO_N"/>
</dbReference>